<reference evidence="2 3" key="1">
    <citation type="submission" date="2019-01" db="EMBL/GenBank/DDBJ databases">
        <title>Novel species of Nocardioides.</title>
        <authorList>
            <person name="Liu Q."/>
            <person name="Xin Y.-H."/>
        </authorList>
    </citation>
    <scope>NUCLEOTIDE SEQUENCE [LARGE SCALE GENOMIC DNA]</scope>
    <source>
        <strain evidence="2 3">HLT3-15</strain>
    </source>
</reference>
<dbReference type="EMBL" id="SDWS01000004">
    <property type="protein sequence ID" value="RYB90836.1"/>
    <property type="molecule type" value="Genomic_DNA"/>
</dbReference>
<dbReference type="OrthoDB" id="4954884at2"/>
<name>A0A4Q2RQP3_9ACTN</name>
<dbReference type="RefSeq" id="WP_129475554.1">
    <property type="nucleotide sequence ID" value="NZ_SDWS01000004.1"/>
</dbReference>
<evidence type="ECO:0000259" key="1">
    <source>
        <dbReference type="PROSITE" id="PS51674"/>
    </source>
</evidence>
<proteinExistence type="predicted"/>
<feature type="domain" description="4Fe-4S Wbl-type" evidence="1">
    <location>
        <begin position="34"/>
        <end position="92"/>
    </location>
</feature>
<accession>A0A4Q2RQP3</accession>
<evidence type="ECO:0000313" key="2">
    <source>
        <dbReference type="EMBL" id="RYB90836.1"/>
    </source>
</evidence>
<comment type="caution">
    <text evidence="2">The sequence shown here is derived from an EMBL/GenBank/DDBJ whole genome shotgun (WGS) entry which is preliminary data.</text>
</comment>
<organism evidence="2 3">
    <name type="scientific">Nocardioides glacieisoli</name>
    <dbReference type="NCBI Taxonomy" id="1168730"/>
    <lineage>
        <taxon>Bacteria</taxon>
        <taxon>Bacillati</taxon>
        <taxon>Actinomycetota</taxon>
        <taxon>Actinomycetes</taxon>
        <taxon>Propionibacteriales</taxon>
        <taxon>Nocardioidaceae</taxon>
        <taxon>Nocardioides</taxon>
    </lineage>
</organism>
<dbReference type="Proteomes" id="UP000291838">
    <property type="component" value="Unassembled WGS sequence"/>
</dbReference>
<dbReference type="AlphaFoldDB" id="A0A4Q2RQP3"/>
<dbReference type="Pfam" id="PF02467">
    <property type="entry name" value="Whib"/>
    <property type="match status" value="1"/>
</dbReference>
<dbReference type="InterPro" id="IPR034768">
    <property type="entry name" value="4FE4S_WBL"/>
</dbReference>
<gene>
    <name evidence="2" type="ORF">EUA06_11205</name>
</gene>
<keyword evidence="3" id="KW-1185">Reference proteome</keyword>
<sequence length="98" mass="10446">MRTAASFGVRPEAVNAFLALADVLNRMGDDNRRAVCEQRPEQWSSDATPPARQDAAAACGFCPAQPACLAFALAQREPAGVWGGQDFTPIPKRKESAA</sequence>
<protein>
    <recommendedName>
        <fullName evidence="1">4Fe-4S Wbl-type domain-containing protein</fullName>
    </recommendedName>
</protein>
<dbReference type="PROSITE" id="PS51674">
    <property type="entry name" value="4FE4S_WBL"/>
    <property type="match status" value="1"/>
</dbReference>
<evidence type="ECO:0000313" key="3">
    <source>
        <dbReference type="Proteomes" id="UP000291838"/>
    </source>
</evidence>